<gene>
    <name evidence="1" type="ORF">SAMN04488498_13923</name>
</gene>
<dbReference type="OrthoDB" id="8030547at2"/>
<evidence type="ECO:0000313" key="1">
    <source>
        <dbReference type="EMBL" id="SFL14322.1"/>
    </source>
</evidence>
<proteinExistence type="predicted"/>
<dbReference type="Proteomes" id="UP000323300">
    <property type="component" value="Unassembled WGS sequence"/>
</dbReference>
<organism evidence="1 2">
    <name type="scientific">Neomesorhizobium albiziae</name>
    <dbReference type="NCBI Taxonomy" id="335020"/>
    <lineage>
        <taxon>Bacteria</taxon>
        <taxon>Pseudomonadati</taxon>
        <taxon>Pseudomonadota</taxon>
        <taxon>Alphaproteobacteria</taxon>
        <taxon>Hyphomicrobiales</taxon>
        <taxon>Phyllobacteriaceae</taxon>
        <taxon>Neomesorhizobium</taxon>
    </lineage>
</organism>
<evidence type="ECO:0000313" key="2">
    <source>
        <dbReference type="Proteomes" id="UP000323300"/>
    </source>
</evidence>
<reference evidence="1 2" key="1">
    <citation type="submission" date="2016-10" db="EMBL/GenBank/DDBJ databases">
        <authorList>
            <person name="Varghese N."/>
            <person name="Submissions S."/>
        </authorList>
    </citation>
    <scope>NUCLEOTIDE SEQUENCE [LARGE SCALE GENOMIC DNA]</scope>
    <source>
        <strain evidence="1 2">DSM 21822</strain>
    </source>
</reference>
<name>A0A1I4F8L2_9HYPH</name>
<protein>
    <submittedName>
        <fullName evidence="1">Uncharacterized protein</fullName>
    </submittedName>
</protein>
<keyword evidence="2" id="KW-1185">Reference proteome</keyword>
<dbReference type="EMBL" id="FOSL01000039">
    <property type="protein sequence ID" value="SFL14322.1"/>
    <property type="molecule type" value="Genomic_DNA"/>
</dbReference>
<sequence length="120" mass="12659">MSAQTTAPVVENAGAAKAAEIEAALQDQDIVGQDFERSLQTALATTGGTLLFQMRIDKDDTHEHVAAISIGTAKERRLFLVVQPADGGKLKLEPVETSDNPLARIAPAYAGLVDVFDIAA</sequence>
<dbReference type="AlphaFoldDB" id="A0A1I4F8L2"/>
<dbReference type="RefSeq" id="WP_149764090.1">
    <property type="nucleotide sequence ID" value="NZ_BSPE01000010.1"/>
</dbReference>
<accession>A0A1I4F8L2</accession>